<accession>A0ABQ5EKF7</accession>
<dbReference type="Pfam" id="PF00665">
    <property type="entry name" value="rve"/>
    <property type="match status" value="1"/>
</dbReference>
<evidence type="ECO:0000256" key="10">
    <source>
        <dbReference type="ARBA" id="ARBA00022842"/>
    </source>
</evidence>
<evidence type="ECO:0000256" key="7">
    <source>
        <dbReference type="ARBA" id="ARBA00022759"/>
    </source>
</evidence>
<evidence type="ECO:0000256" key="8">
    <source>
        <dbReference type="ARBA" id="ARBA00022801"/>
    </source>
</evidence>
<keyword evidence="3" id="KW-0645">Protease</keyword>
<keyword evidence="15" id="KW-0233">DNA recombination</keyword>
<evidence type="ECO:0000256" key="6">
    <source>
        <dbReference type="ARBA" id="ARBA00022741"/>
    </source>
</evidence>
<keyword evidence="13" id="KW-0239">DNA-directed DNA polymerase</keyword>
<keyword evidence="20" id="KW-1185">Reference proteome</keyword>
<evidence type="ECO:0000256" key="15">
    <source>
        <dbReference type="ARBA" id="ARBA00023172"/>
    </source>
</evidence>
<keyword evidence="7" id="KW-0255">Endonuclease</keyword>
<evidence type="ECO:0000256" key="14">
    <source>
        <dbReference type="ARBA" id="ARBA00023113"/>
    </source>
</evidence>
<dbReference type="EMBL" id="BQNB010016371">
    <property type="protein sequence ID" value="GJT51012.1"/>
    <property type="molecule type" value="Genomic_DNA"/>
</dbReference>
<evidence type="ECO:0000256" key="9">
    <source>
        <dbReference type="ARBA" id="ARBA00022840"/>
    </source>
</evidence>
<comment type="caution">
    <text evidence="19">The sequence shown here is derived from an EMBL/GenBank/DDBJ whole genome shotgun (WGS) entry which is preliminary data.</text>
</comment>
<keyword evidence="16" id="KW-0175">Coiled coil</keyword>
<keyword evidence="5" id="KW-0479">Metal-binding</keyword>
<keyword evidence="2" id="KW-1188">Viral release from host cell</keyword>
<dbReference type="PANTHER" id="PTHR42648:SF11">
    <property type="entry name" value="TRANSPOSON TY4-P GAG-POL POLYPROTEIN"/>
    <property type="match status" value="1"/>
</dbReference>
<dbReference type="PROSITE" id="PS50994">
    <property type="entry name" value="INTEGRASE"/>
    <property type="match status" value="1"/>
</dbReference>
<evidence type="ECO:0000256" key="11">
    <source>
        <dbReference type="ARBA" id="ARBA00022908"/>
    </source>
</evidence>
<dbReference type="InterPro" id="IPR025724">
    <property type="entry name" value="GAG-pre-integrase_dom"/>
</dbReference>
<proteinExistence type="predicted"/>
<feature type="coiled-coil region" evidence="16">
    <location>
        <begin position="149"/>
        <end position="176"/>
    </location>
</feature>
<evidence type="ECO:0000259" key="18">
    <source>
        <dbReference type="PROSITE" id="PS50994"/>
    </source>
</evidence>
<keyword evidence="4" id="KW-0540">Nuclease</keyword>
<dbReference type="InterPro" id="IPR054722">
    <property type="entry name" value="PolX-like_BBD"/>
</dbReference>
<feature type="compositionally biased region" description="Polar residues" evidence="17">
    <location>
        <begin position="57"/>
        <end position="79"/>
    </location>
</feature>
<evidence type="ECO:0000313" key="20">
    <source>
        <dbReference type="Proteomes" id="UP001151760"/>
    </source>
</evidence>
<evidence type="ECO:0000256" key="3">
    <source>
        <dbReference type="ARBA" id="ARBA00022670"/>
    </source>
</evidence>
<dbReference type="SUPFAM" id="SSF53098">
    <property type="entry name" value="Ribonuclease H-like"/>
    <property type="match status" value="1"/>
</dbReference>
<dbReference type="Pfam" id="PF13976">
    <property type="entry name" value="gag_pre-integrs"/>
    <property type="match status" value="1"/>
</dbReference>
<keyword evidence="11" id="KW-0229">DNA integration</keyword>
<keyword evidence="6" id="KW-0547">Nucleotide-binding</keyword>
<keyword evidence="9" id="KW-0067">ATP-binding</keyword>
<evidence type="ECO:0000256" key="12">
    <source>
        <dbReference type="ARBA" id="ARBA00022918"/>
    </source>
</evidence>
<reference evidence="19" key="1">
    <citation type="journal article" date="2022" name="Int. J. Mol. Sci.">
        <title>Draft Genome of Tanacetum Coccineum: Genomic Comparison of Closely Related Tanacetum-Family Plants.</title>
        <authorList>
            <person name="Yamashiro T."/>
            <person name="Shiraishi A."/>
            <person name="Nakayama K."/>
            <person name="Satake H."/>
        </authorList>
    </citation>
    <scope>NUCLEOTIDE SEQUENCE</scope>
</reference>
<dbReference type="Gene3D" id="3.30.420.10">
    <property type="entry name" value="Ribonuclease H-like superfamily/Ribonuclease H"/>
    <property type="match status" value="1"/>
</dbReference>
<keyword evidence="13" id="KW-0548">Nucleotidyltransferase</keyword>
<feature type="domain" description="Integrase catalytic" evidence="18">
    <location>
        <begin position="528"/>
        <end position="717"/>
    </location>
</feature>
<comment type="function">
    <text evidence="1">The aspartyl protease (PR) mediates the proteolytic cleavages of the Gag and Gag-Pol polyproteins after assembly of the VLP.</text>
</comment>
<dbReference type="Proteomes" id="UP001151760">
    <property type="component" value="Unassembled WGS sequence"/>
</dbReference>
<dbReference type="PANTHER" id="PTHR42648">
    <property type="entry name" value="TRANSPOSASE, PUTATIVE-RELATED"/>
    <property type="match status" value="1"/>
</dbReference>
<name>A0ABQ5EKF7_9ASTR</name>
<evidence type="ECO:0000256" key="17">
    <source>
        <dbReference type="SAM" id="MobiDB-lite"/>
    </source>
</evidence>
<evidence type="ECO:0000313" key="19">
    <source>
        <dbReference type="EMBL" id="GJT51012.1"/>
    </source>
</evidence>
<organism evidence="19 20">
    <name type="scientific">Tanacetum coccineum</name>
    <dbReference type="NCBI Taxonomy" id="301880"/>
    <lineage>
        <taxon>Eukaryota</taxon>
        <taxon>Viridiplantae</taxon>
        <taxon>Streptophyta</taxon>
        <taxon>Embryophyta</taxon>
        <taxon>Tracheophyta</taxon>
        <taxon>Spermatophyta</taxon>
        <taxon>Magnoliopsida</taxon>
        <taxon>eudicotyledons</taxon>
        <taxon>Gunneridae</taxon>
        <taxon>Pentapetalae</taxon>
        <taxon>asterids</taxon>
        <taxon>campanulids</taxon>
        <taxon>Asterales</taxon>
        <taxon>Asteraceae</taxon>
        <taxon>Asteroideae</taxon>
        <taxon>Anthemideae</taxon>
        <taxon>Anthemidinae</taxon>
        <taxon>Tanacetum</taxon>
    </lineage>
</organism>
<evidence type="ECO:0000256" key="5">
    <source>
        <dbReference type="ARBA" id="ARBA00022723"/>
    </source>
</evidence>
<evidence type="ECO:0000256" key="16">
    <source>
        <dbReference type="SAM" id="Coils"/>
    </source>
</evidence>
<evidence type="ECO:0000256" key="2">
    <source>
        <dbReference type="ARBA" id="ARBA00022612"/>
    </source>
</evidence>
<sequence>MYDGDLIHSNKLVIHLTDSEETLKDAEESRNKMRHKMVQIDYEKLNALYDTFVPQQEPSTEQTYFSIPSTSDNGSTSKDVPSESPGPKMPNESRLLKMIDTLGDTIFGFQTRINKTFLQDTKRRWMSDSQNELREFYKTDVIPMSRSLYKTLSEIKEELIEEVQEMLNIFESMEQKVNGKSPTEIPLQNEIDRLLEVSLTSEIRDCVLLSVEQQKHELLKVELEKSASDSRDIQANLLKRIKILENDFQRSQAQSIEFELELQHQKEKMACDVSWKAKLSTLHDENVLLKQQVESTVQERENIKLEFQKLLNSIKATGLSIKMKLMKCLKMSLKRHMLMLMKSNVKRALFTSLVAAKSKGLGATSVVAKSRFSVAKTLAATNKVIQLVLWIVDSGCSKHMTGNLQMLRNFVEKFMGTVRFGNDHFTAITGYGDYNLEDDDLLTSSRDSNLYTISISEMAASSPVCLMSRATSTKSWLWHRRLSHLNFGTINQLTLHDLVDGLLKFKYNKNHLCSACEQGKSKKASLPPKLVPSTYSKLELRHMDLCGPMRVASINGKKYILVIIDDYSRYTWVYFLRTKDEAPDMIIDFVNQVQQNLKASILTIQTDNGTKFKNEKLRAFYAKLGILSRGFRIYNRRTKKIMETIHVKFDELTAMASECNNLEPGMNCANFNDSLEDSQSVPSTLDLDNLFGPMYEEYYATRSQEDDAPQIVFSSEEQVVTEPNSIVLNEVADEFVQEDVVDFDGNMFHNAPPTPEFDVAESSSTYQDPSNMHQFHQQHRSIDIWTKNHPLEQVIGSGYQQKDKKPSQNDKTEHGMEKMCYKSMAKDQKMSNLLSKRVPELKFTIGCNLYPSDGPGKPNSISMKTVKTKWALNQLQQPICVQLTKTVKTLKARS</sequence>
<keyword evidence="14" id="KW-0917">Virion maturation</keyword>
<evidence type="ECO:0000256" key="13">
    <source>
        <dbReference type="ARBA" id="ARBA00022932"/>
    </source>
</evidence>
<gene>
    <name evidence="19" type="ORF">Tco_0977169</name>
</gene>
<feature type="region of interest" description="Disordered" evidence="17">
    <location>
        <begin position="57"/>
        <end position="92"/>
    </location>
</feature>
<keyword evidence="8" id="KW-0378">Hydrolase</keyword>
<reference evidence="19" key="2">
    <citation type="submission" date="2022-01" db="EMBL/GenBank/DDBJ databases">
        <authorList>
            <person name="Yamashiro T."/>
            <person name="Shiraishi A."/>
            <person name="Satake H."/>
            <person name="Nakayama K."/>
        </authorList>
    </citation>
    <scope>NUCLEOTIDE SEQUENCE</scope>
</reference>
<dbReference type="InterPro" id="IPR039537">
    <property type="entry name" value="Retrotran_Ty1/copia-like"/>
</dbReference>
<dbReference type="InterPro" id="IPR001584">
    <property type="entry name" value="Integrase_cat-core"/>
</dbReference>
<dbReference type="InterPro" id="IPR012337">
    <property type="entry name" value="RNaseH-like_sf"/>
</dbReference>
<keyword evidence="13" id="KW-0808">Transferase</keyword>
<protein>
    <submittedName>
        <fullName evidence="19">Retrovirus-related pol polyprotein from transposon TNT 1-94</fullName>
    </submittedName>
</protein>
<keyword evidence="10" id="KW-0460">Magnesium</keyword>
<evidence type="ECO:0000256" key="4">
    <source>
        <dbReference type="ARBA" id="ARBA00022722"/>
    </source>
</evidence>
<dbReference type="InterPro" id="IPR036397">
    <property type="entry name" value="RNaseH_sf"/>
</dbReference>
<evidence type="ECO:0000256" key="1">
    <source>
        <dbReference type="ARBA" id="ARBA00002180"/>
    </source>
</evidence>
<keyword evidence="12" id="KW-0695">RNA-directed DNA polymerase</keyword>
<dbReference type="Pfam" id="PF22936">
    <property type="entry name" value="Pol_BBD"/>
    <property type="match status" value="1"/>
</dbReference>